<dbReference type="PANTHER" id="PTHR48470">
    <property type="entry name" value="CELL DIVISION CONTROL PROTEIN 48 C ISOFORM 1"/>
    <property type="match status" value="1"/>
</dbReference>
<dbReference type="GO" id="GO:0016887">
    <property type="term" value="F:ATP hydrolysis activity"/>
    <property type="evidence" value="ECO:0007669"/>
    <property type="project" value="InterPro"/>
</dbReference>
<dbReference type="FunFam" id="3.40.50.300:FF:000567">
    <property type="entry name" value="ATPase, AAA family protein"/>
    <property type="match status" value="1"/>
</dbReference>
<dbReference type="SMART" id="SM00382">
    <property type="entry name" value="AAA"/>
    <property type="match status" value="1"/>
</dbReference>
<keyword evidence="2" id="KW-0963">Cytoplasm</keyword>
<dbReference type="EMBL" id="JAZDWU010000012">
    <property type="protein sequence ID" value="KAK9985202.1"/>
    <property type="molecule type" value="Genomic_DNA"/>
</dbReference>
<dbReference type="PANTHER" id="PTHR48470:SF1">
    <property type="entry name" value="CELL DIVISION CONTROL PROTEIN 48 C ISOFORM 1"/>
    <property type="match status" value="1"/>
</dbReference>
<dbReference type="InterPro" id="IPR003959">
    <property type="entry name" value="ATPase_AAA_core"/>
</dbReference>
<dbReference type="InterPro" id="IPR055278">
    <property type="entry name" value="CDC48c"/>
</dbReference>
<keyword evidence="3" id="KW-0547">Nucleotide-binding</keyword>
<dbReference type="SUPFAM" id="SSF52540">
    <property type="entry name" value="P-loop containing nucleoside triphosphate hydrolases"/>
    <property type="match status" value="1"/>
</dbReference>
<evidence type="ECO:0000256" key="2">
    <source>
        <dbReference type="ARBA" id="ARBA00022490"/>
    </source>
</evidence>
<evidence type="ECO:0000256" key="1">
    <source>
        <dbReference type="ARBA" id="ARBA00004496"/>
    </source>
</evidence>
<gene>
    <name evidence="6" type="ORF">SO802_034727</name>
</gene>
<evidence type="ECO:0000256" key="4">
    <source>
        <dbReference type="ARBA" id="ARBA00022840"/>
    </source>
</evidence>
<organism evidence="6 7">
    <name type="scientific">Lithocarpus litseifolius</name>
    <dbReference type="NCBI Taxonomy" id="425828"/>
    <lineage>
        <taxon>Eukaryota</taxon>
        <taxon>Viridiplantae</taxon>
        <taxon>Streptophyta</taxon>
        <taxon>Embryophyta</taxon>
        <taxon>Tracheophyta</taxon>
        <taxon>Spermatophyta</taxon>
        <taxon>Magnoliopsida</taxon>
        <taxon>eudicotyledons</taxon>
        <taxon>Gunneridae</taxon>
        <taxon>Pentapetalae</taxon>
        <taxon>rosids</taxon>
        <taxon>fabids</taxon>
        <taxon>Fagales</taxon>
        <taxon>Fagaceae</taxon>
        <taxon>Lithocarpus</taxon>
    </lineage>
</organism>
<comment type="subcellular location">
    <subcellularLocation>
        <location evidence="1">Cytoplasm</location>
    </subcellularLocation>
</comment>
<evidence type="ECO:0000313" key="6">
    <source>
        <dbReference type="EMBL" id="KAK9985202.1"/>
    </source>
</evidence>
<dbReference type="GO" id="GO:0005737">
    <property type="term" value="C:cytoplasm"/>
    <property type="evidence" value="ECO:0007669"/>
    <property type="project" value="UniProtKB-SubCell"/>
</dbReference>
<dbReference type="Pfam" id="PF00004">
    <property type="entry name" value="AAA"/>
    <property type="match status" value="1"/>
</dbReference>
<dbReference type="AlphaFoldDB" id="A0AAW2BJ16"/>
<dbReference type="GO" id="GO:0005524">
    <property type="term" value="F:ATP binding"/>
    <property type="evidence" value="ECO:0007669"/>
    <property type="project" value="UniProtKB-KW"/>
</dbReference>
<dbReference type="InterPro" id="IPR003593">
    <property type="entry name" value="AAA+_ATPase"/>
</dbReference>
<evidence type="ECO:0000256" key="3">
    <source>
        <dbReference type="ARBA" id="ARBA00022741"/>
    </source>
</evidence>
<evidence type="ECO:0000259" key="5">
    <source>
        <dbReference type="SMART" id="SM00382"/>
    </source>
</evidence>
<accession>A0AAW2BJ16</accession>
<sequence length="208" mass="23550">MVKPSSRREGFSTIPNVKWEDIGGLDFLRKEFDRYIVRRIKHPEDYEGLGLDLDTGFLLYGPPGCGKTLIAKAVANEAGANFIHIKGPELLNKYVGESELAVRTLFRRARTCSPCILFFDEVDALTTNRGTEGGWIVERLLNQLLIELDGAEQRRGVFVFGATNRPEMMDRAMLRPVRMSVEDLKSSCKEEAYRCQCGFEFYWANGGL</sequence>
<dbReference type="InterPro" id="IPR027417">
    <property type="entry name" value="P-loop_NTPase"/>
</dbReference>
<keyword evidence="4" id="KW-0067">ATP-binding</keyword>
<reference evidence="6 7" key="1">
    <citation type="submission" date="2024-01" db="EMBL/GenBank/DDBJ databases">
        <title>A telomere-to-telomere, gap-free genome of sweet tea (Lithocarpus litseifolius).</title>
        <authorList>
            <person name="Zhou J."/>
        </authorList>
    </citation>
    <scope>NUCLEOTIDE SEQUENCE [LARGE SCALE GENOMIC DNA]</scope>
    <source>
        <strain evidence="6">Zhou-2022a</strain>
        <tissue evidence="6">Leaf</tissue>
    </source>
</reference>
<keyword evidence="7" id="KW-1185">Reference proteome</keyword>
<comment type="caution">
    <text evidence="6">The sequence shown here is derived from an EMBL/GenBank/DDBJ whole genome shotgun (WGS) entry which is preliminary data.</text>
</comment>
<name>A0AAW2BJ16_9ROSI</name>
<evidence type="ECO:0000313" key="7">
    <source>
        <dbReference type="Proteomes" id="UP001459277"/>
    </source>
</evidence>
<dbReference type="Proteomes" id="UP001459277">
    <property type="component" value="Unassembled WGS sequence"/>
</dbReference>
<protein>
    <recommendedName>
        <fullName evidence="5">AAA+ ATPase domain-containing protein</fullName>
    </recommendedName>
</protein>
<feature type="domain" description="AAA+ ATPase" evidence="5">
    <location>
        <begin position="53"/>
        <end position="187"/>
    </location>
</feature>
<proteinExistence type="predicted"/>
<dbReference type="Gene3D" id="3.40.50.300">
    <property type="entry name" value="P-loop containing nucleotide triphosphate hydrolases"/>
    <property type="match status" value="1"/>
</dbReference>